<organism evidence="2">
    <name type="scientific">marine sediment metagenome</name>
    <dbReference type="NCBI Taxonomy" id="412755"/>
    <lineage>
        <taxon>unclassified sequences</taxon>
        <taxon>metagenomes</taxon>
        <taxon>ecological metagenomes</taxon>
    </lineage>
</organism>
<evidence type="ECO:0000256" key="1">
    <source>
        <dbReference type="SAM" id="Phobius"/>
    </source>
</evidence>
<sequence>MNGFADAEQIALMGIAVVEWLIILAMLVIL</sequence>
<feature type="transmembrane region" description="Helical" evidence="1">
    <location>
        <begin position="12"/>
        <end position="29"/>
    </location>
</feature>
<keyword evidence="1" id="KW-1133">Transmembrane helix</keyword>
<feature type="non-terminal residue" evidence="2">
    <location>
        <position position="30"/>
    </location>
</feature>
<comment type="caution">
    <text evidence="2">The sequence shown here is derived from an EMBL/GenBank/DDBJ whole genome shotgun (WGS) entry which is preliminary data.</text>
</comment>
<evidence type="ECO:0000313" key="2">
    <source>
        <dbReference type="EMBL" id="KKK70387.1"/>
    </source>
</evidence>
<dbReference type="AlphaFoldDB" id="A0A0F8XN02"/>
<protein>
    <submittedName>
        <fullName evidence="2">Uncharacterized protein</fullName>
    </submittedName>
</protein>
<gene>
    <name evidence="2" type="ORF">LCGC14_2924500</name>
</gene>
<name>A0A0F8XN02_9ZZZZ</name>
<keyword evidence="1" id="KW-0472">Membrane</keyword>
<dbReference type="EMBL" id="LAZR01058214">
    <property type="protein sequence ID" value="KKK70387.1"/>
    <property type="molecule type" value="Genomic_DNA"/>
</dbReference>
<reference evidence="2" key="1">
    <citation type="journal article" date="2015" name="Nature">
        <title>Complex archaea that bridge the gap between prokaryotes and eukaryotes.</title>
        <authorList>
            <person name="Spang A."/>
            <person name="Saw J.H."/>
            <person name="Jorgensen S.L."/>
            <person name="Zaremba-Niedzwiedzka K."/>
            <person name="Martijn J."/>
            <person name="Lind A.E."/>
            <person name="van Eijk R."/>
            <person name="Schleper C."/>
            <person name="Guy L."/>
            <person name="Ettema T.J."/>
        </authorList>
    </citation>
    <scope>NUCLEOTIDE SEQUENCE</scope>
</reference>
<proteinExistence type="predicted"/>
<keyword evidence="1" id="KW-0812">Transmembrane</keyword>
<accession>A0A0F8XN02</accession>